<dbReference type="KEGG" id="acz:Acaty_c1271"/>
<feature type="binding site" evidence="9">
    <location>
        <begin position="615"/>
        <end position="622"/>
    </location>
    <ligand>
        <name>ATP</name>
        <dbReference type="ChEBI" id="CHEBI:30616"/>
    </ligand>
</feature>
<dbReference type="AlphaFoldDB" id="A0A059ZQG7"/>
<evidence type="ECO:0000256" key="5">
    <source>
        <dbReference type="ARBA" id="ARBA00022840"/>
    </source>
</evidence>
<dbReference type="InterPro" id="IPR036678">
    <property type="entry name" value="MutS_con_dom_sf"/>
</dbReference>
<dbReference type="SUPFAM" id="SSF48334">
    <property type="entry name" value="DNA repair protein MutS, domain III"/>
    <property type="match status" value="1"/>
</dbReference>
<dbReference type="Pfam" id="PF00488">
    <property type="entry name" value="MutS_V"/>
    <property type="match status" value="1"/>
</dbReference>
<dbReference type="HAMAP" id="MF_00096">
    <property type="entry name" value="MutS"/>
    <property type="match status" value="1"/>
</dbReference>
<protein>
    <recommendedName>
        <fullName evidence="2 9">DNA mismatch repair protein MutS</fullName>
    </recommendedName>
</protein>
<evidence type="ECO:0000256" key="2">
    <source>
        <dbReference type="ARBA" id="ARBA00021982"/>
    </source>
</evidence>
<dbReference type="InterPro" id="IPR016151">
    <property type="entry name" value="DNA_mismatch_repair_MutS_N"/>
</dbReference>
<dbReference type="SMART" id="SM00533">
    <property type="entry name" value="MUTSd"/>
    <property type="match status" value="1"/>
</dbReference>
<evidence type="ECO:0000256" key="1">
    <source>
        <dbReference type="ARBA" id="ARBA00006271"/>
    </source>
</evidence>
<dbReference type="InterPro" id="IPR007696">
    <property type="entry name" value="DNA_mismatch_repair_MutS_core"/>
</dbReference>
<keyword evidence="3 9" id="KW-0547">Nucleotide-binding</keyword>
<evidence type="ECO:0000313" key="13">
    <source>
        <dbReference type="Proteomes" id="UP000005522"/>
    </source>
</evidence>
<dbReference type="PANTHER" id="PTHR11361:SF34">
    <property type="entry name" value="DNA MISMATCH REPAIR PROTEIN MSH1, MITOCHONDRIAL"/>
    <property type="match status" value="1"/>
</dbReference>
<dbReference type="SUPFAM" id="SSF55271">
    <property type="entry name" value="DNA repair protein MutS, domain I"/>
    <property type="match status" value="1"/>
</dbReference>
<feature type="domain" description="DNA mismatch repair proteins mutS family" evidence="11">
    <location>
        <begin position="689"/>
        <end position="705"/>
    </location>
</feature>
<dbReference type="GeneID" id="92931478"/>
<keyword evidence="6 9" id="KW-0238">DNA-binding</keyword>
<organism evidence="12 13">
    <name type="scientific">Acidithiobacillus caldus (strain ATCC 51756 / DSM 8584 / KU)</name>
    <dbReference type="NCBI Taxonomy" id="637389"/>
    <lineage>
        <taxon>Bacteria</taxon>
        <taxon>Pseudomonadati</taxon>
        <taxon>Pseudomonadota</taxon>
        <taxon>Acidithiobacillia</taxon>
        <taxon>Acidithiobacillales</taxon>
        <taxon>Acidithiobacillaceae</taxon>
        <taxon>Acidithiobacillus</taxon>
    </lineage>
</organism>
<keyword evidence="4 9" id="KW-0227">DNA damage</keyword>
<evidence type="ECO:0000256" key="9">
    <source>
        <dbReference type="HAMAP-Rule" id="MF_00096"/>
    </source>
</evidence>
<dbReference type="NCBIfam" id="NF003810">
    <property type="entry name" value="PRK05399.1"/>
    <property type="match status" value="1"/>
</dbReference>
<dbReference type="InterPro" id="IPR007695">
    <property type="entry name" value="DNA_mismatch_repair_MutS-lik_N"/>
</dbReference>
<dbReference type="InterPro" id="IPR000432">
    <property type="entry name" value="DNA_mismatch_repair_MutS_C"/>
</dbReference>
<dbReference type="GO" id="GO:0005829">
    <property type="term" value="C:cytosol"/>
    <property type="evidence" value="ECO:0007669"/>
    <property type="project" value="TreeGrafter"/>
</dbReference>
<dbReference type="NCBIfam" id="TIGR01070">
    <property type="entry name" value="mutS1"/>
    <property type="match status" value="1"/>
</dbReference>
<dbReference type="GO" id="GO:0003684">
    <property type="term" value="F:damaged DNA binding"/>
    <property type="evidence" value="ECO:0007669"/>
    <property type="project" value="UniProtKB-UniRule"/>
</dbReference>
<dbReference type="Gene3D" id="6.10.140.430">
    <property type="match status" value="1"/>
</dbReference>
<dbReference type="InterPro" id="IPR017261">
    <property type="entry name" value="DNA_mismatch_repair_MutS/MSH"/>
</dbReference>
<comment type="similarity">
    <text evidence="1 9 10">Belongs to the DNA mismatch repair MutS family.</text>
</comment>
<dbReference type="Pfam" id="PF05188">
    <property type="entry name" value="MutS_II"/>
    <property type="match status" value="1"/>
</dbReference>
<evidence type="ECO:0000256" key="4">
    <source>
        <dbReference type="ARBA" id="ARBA00022763"/>
    </source>
</evidence>
<evidence type="ECO:0000256" key="6">
    <source>
        <dbReference type="ARBA" id="ARBA00023125"/>
    </source>
</evidence>
<dbReference type="Gene3D" id="3.40.1170.10">
    <property type="entry name" value="DNA repair protein MutS, domain I"/>
    <property type="match status" value="1"/>
</dbReference>
<dbReference type="Proteomes" id="UP000005522">
    <property type="component" value="Chromosome"/>
</dbReference>
<keyword evidence="7 9" id="KW-0234">DNA repair</keyword>
<dbReference type="Gene3D" id="1.10.1420.10">
    <property type="match status" value="2"/>
</dbReference>
<dbReference type="SMART" id="SM00534">
    <property type="entry name" value="MUTSac"/>
    <property type="match status" value="1"/>
</dbReference>
<dbReference type="CDD" id="cd03284">
    <property type="entry name" value="ABC_MutS1"/>
    <property type="match status" value="1"/>
</dbReference>
<sequence>MSTAKGDASTAHTPVMRQFHDLKAQHPDALLFFRMGDFYELFYEDAQRAAAILGIALTSRGQSAGAPVPMAGVPVHSVDNYLARLIQAGERVAIAEQVGDPGLSKGPVEREIRRVITPGTLVDASLLSADREALLLALLPEKDRWGLATLDVAGGRLGIRDVRADRLLEVLVRRPVAEILAPEGCSLPRDLPRSLPSPTFLKAERFERRQTQPILQRYFSQPGQIVDGERHPIGLQAAAVLLDYAENRLKSPLHQVRQILPENDEEELGLDGESLSALEVLGGREGGPSLYQILQHCRTAMGARLLRAQLARPLRPGPILDRRHRALAALIAQRGHLRLQEQLRHLPDAERIVTRVALGSASPRDLGQLRQFLQTLPTLQTALATALGGESELGEFPWPDLSAQCRLLEQALEEDLPATLRDGGYIRTGFNADLDHHRQLSENLQQVLVELEQSERERSGIPQLRLQYNRVQGLFIEIPRSYTGPLPADYQRRQSTRHAERFSNPRLKELETQSLAAESRAKTLERACFGDILRQLAERIGELQWLCQRVAQWDVCANLAERALALRWSAPSFCDAPVLEIDEGRHPVVEMQLGAGFVPNDLRFDDEHRLLLLTGPNMGGKSTYMRQTAIIVLLAHIGSWVPARRARLGPIDRIFTRIGASDDLAGGRSTFLVEMQETARILNLATDHSLVLLDEIGRGTSTYDGLAIAWACLESLAEKRAYTLFATHYFELTELQYPGVHNAHLTAMTRDKDIVFLHRVEPGPATQSFGIAVARLAGLPETVLENARRHLAELEDPARPSPAADANAKSQLSLFAESPHPALQRLRDLDPDALSPRAALELLYQLQALAQQD</sequence>
<evidence type="ECO:0000256" key="10">
    <source>
        <dbReference type="RuleBase" id="RU003756"/>
    </source>
</evidence>
<dbReference type="PROSITE" id="PS00486">
    <property type="entry name" value="DNA_MISMATCH_REPAIR_2"/>
    <property type="match status" value="1"/>
</dbReference>
<dbReference type="eggNOG" id="COG0249">
    <property type="taxonomic scope" value="Bacteria"/>
</dbReference>
<evidence type="ECO:0000256" key="8">
    <source>
        <dbReference type="ARBA" id="ARBA00024647"/>
    </source>
</evidence>
<dbReference type="InterPro" id="IPR036187">
    <property type="entry name" value="DNA_mismatch_repair_MutS_sf"/>
</dbReference>
<reference evidence="12 13" key="1">
    <citation type="journal article" date="2009" name="J. Bacteriol.">
        <title>Draft genome sequence of the extremely acidophilic bacterium Acidithiobacillus caldus ATCC 51756 reveals metabolic versatility in the genus Acidithiobacillus.</title>
        <authorList>
            <person name="Valdes J."/>
            <person name="Quatrini R."/>
            <person name="Hallberg K."/>
            <person name="Dopson M."/>
            <person name="Valenzuela P.D."/>
            <person name="Holmes D.S."/>
        </authorList>
    </citation>
    <scope>NUCLEOTIDE SEQUENCE [LARGE SCALE GENOMIC DNA]</scope>
    <source>
        <strain evidence="13">ATCC 51756 / DSM 8584 / KU</strain>
    </source>
</reference>
<dbReference type="PIRSF" id="PIRSF037677">
    <property type="entry name" value="DNA_mis_repair_Msh6"/>
    <property type="match status" value="1"/>
</dbReference>
<dbReference type="Pfam" id="PF05192">
    <property type="entry name" value="MutS_III"/>
    <property type="match status" value="1"/>
</dbReference>
<dbReference type="PANTHER" id="PTHR11361">
    <property type="entry name" value="DNA MISMATCH REPAIR PROTEIN MUTS FAMILY MEMBER"/>
    <property type="match status" value="1"/>
</dbReference>
<dbReference type="InterPro" id="IPR005748">
    <property type="entry name" value="DNA_mismatch_repair_MutS"/>
</dbReference>
<dbReference type="RefSeq" id="WP_004871999.1">
    <property type="nucleotide sequence ID" value="NZ_CP005986.1"/>
</dbReference>
<evidence type="ECO:0000259" key="11">
    <source>
        <dbReference type="PROSITE" id="PS00486"/>
    </source>
</evidence>
<dbReference type="InterPro" id="IPR045076">
    <property type="entry name" value="MutS"/>
</dbReference>
<dbReference type="Gene3D" id="3.40.50.300">
    <property type="entry name" value="P-loop containing nucleotide triphosphate hydrolases"/>
    <property type="match status" value="1"/>
</dbReference>
<name>A0A059ZQG7_ACICK</name>
<dbReference type="Gene3D" id="3.30.420.110">
    <property type="entry name" value="MutS, connector domain"/>
    <property type="match status" value="1"/>
</dbReference>
<dbReference type="FunFam" id="3.40.1170.10:FF:000001">
    <property type="entry name" value="DNA mismatch repair protein MutS"/>
    <property type="match status" value="1"/>
</dbReference>
<dbReference type="InterPro" id="IPR027417">
    <property type="entry name" value="P-loop_NTPase"/>
</dbReference>
<dbReference type="SUPFAM" id="SSF53150">
    <property type="entry name" value="DNA repair protein MutS, domain II"/>
    <property type="match status" value="1"/>
</dbReference>
<dbReference type="SUPFAM" id="SSF52540">
    <property type="entry name" value="P-loop containing nucleoside triphosphate hydrolases"/>
    <property type="match status" value="1"/>
</dbReference>
<dbReference type="InterPro" id="IPR007861">
    <property type="entry name" value="DNA_mismatch_repair_MutS_clamp"/>
</dbReference>
<evidence type="ECO:0000256" key="7">
    <source>
        <dbReference type="ARBA" id="ARBA00023204"/>
    </source>
</evidence>
<gene>
    <name evidence="9" type="primary">mutS</name>
    <name evidence="12" type="ORF">Acaty_c1271</name>
</gene>
<dbReference type="InterPro" id="IPR007860">
    <property type="entry name" value="DNA_mmatch_repair_MutS_con_dom"/>
</dbReference>
<evidence type="ECO:0000313" key="12">
    <source>
        <dbReference type="EMBL" id="AIA55139.1"/>
    </source>
</evidence>
<keyword evidence="5 9" id="KW-0067">ATP-binding</keyword>
<dbReference type="HOGENOM" id="CLU_002472_4_0_6"/>
<dbReference type="Pfam" id="PF01624">
    <property type="entry name" value="MutS_I"/>
    <property type="match status" value="1"/>
</dbReference>
<dbReference type="GO" id="GO:0005524">
    <property type="term" value="F:ATP binding"/>
    <property type="evidence" value="ECO:0007669"/>
    <property type="project" value="UniProtKB-UniRule"/>
</dbReference>
<dbReference type="GO" id="GO:0140664">
    <property type="term" value="F:ATP-dependent DNA damage sensor activity"/>
    <property type="evidence" value="ECO:0007669"/>
    <property type="project" value="InterPro"/>
</dbReference>
<proteinExistence type="inferred from homology"/>
<comment type="function">
    <text evidence="8 9">This protein is involved in the repair of mismatches in DNA. It is possible that it carries out the mismatch recognition step. This protein has a weak ATPase activity.</text>
</comment>
<dbReference type="GO" id="GO:0030983">
    <property type="term" value="F:mismatched DNA binding"/>
    <property type="evidence" value="ECO:0007669"/>
    <property type="project" value="InterPro"/>
</dbReference>
<dbReference type="Pfam" id="PF05190">
    <property type="entry name" value="MutS_IV"/>
    <property type="match status" value="1"/>
</dbReference>
<accession>A0A059ZQG7</accession>
<dbReference type="EMBL" id="CP005986">
    <property type="protein sequence ID" value="AIA55139.1"/>
    <property type="molecule type" value="Genomic_DNA"/>
</dbReference>
<evidence type="ECO:0000256" key="3">
    <source>
        <dbReference type="ARBA" id="ARBA00022741"/>
    </source>
</evidence>
<dbReference type="GO" id="GO:0006298">
    <property type="term" value="P:mismatch repair"/>
    <property type="evidence" value="ECO:0007669"/>
    <property type="project" value="UniProtKB-UniRule"/>
</dbReference>